<dbReference type="InterPro" id="IPR014729">
    <property type="entry name" value="Rossmann-like_a/b/a_fold"/>
</dbReference>
<dbReference type="PIRSF" id="PIRSF000089">
    <property type="entry name" value="Electra_flavoP_a"/>
    <property type="match status" value="1"/>
</dbReference>
<dbReference type="EMBL" id="CP002588">
    <property type="protein sequence ID" value="AEA47566.1"/>
    <property type="molecule type" value="Genomic_DNA"/>
</dbReference>
<evidence type="ECO:0000313" key="3">
    <source>
        <dbReference type="EMBL" id="AEA47566.1"/>
    </source>
</evidence>
<dbReference type="PANTHER" id="PTHR43153:SF1">
    <property type="entry name" value="ELECTRON TRANSFER FLAVOPROTEIN SUBUNIT ALPHA, MITOCHONDRIAL"/>
    <property type="match status" value="1"/>
</dbReference>
<accession>F2KPN8</accession>
<dbReference type="GO" id="GO:0050660">
    <property type="term" value="F:flavin adenine dinucleotide binding"/>
    <property type="evidence" value="ECO:0007669"/>
    <property type="project" value="InterPro"/>
</dbReference>
<reference evidence="3 4" key="1">
    <citation type="submission" date="2011-03" db="EMBL/GenBank/DDBJ databases">
        <title>The complete genome of Archaeoglobus veneficus SNP6.</title>
        <authorList>
            <consortium name="US DOE Joint Genome Institute (JGI-PGF)"/>
            <person name="Lucas S."/>
            <person name="Copeland A."/>
            <person name="Lapidus A."/>
            <person name="Bruce D."/>
            <person name="Goodwin L."/>
            <person name="Pitluck S."/>
            <person name="Kyrpides N."/>
            <person name="Mavromatis K."/>
            <person name="Pagani I."/>
            <person name="Ivanova N."/>
            <person name="Mikhailova N."/>
            <person name="Lu M."/>
            <person name="Detter J.C."/>
            <person name="Tapia R."/>
            <person name="Han C."/>
            <person name="Land M."/>
            <person name="Hauser L."/>
            <person name="Markowitz V."/>
            <person name="Cheng J.-F."/>
            <person name="Hugenholtz P."/>
            <person name="Woyke T."/>
            <person name="Wu D."/>
            <person name="Spring S."/>
            <person name="Brambilla E."/>
            <person name="Klenk H.-P."/>
            <person name="Eisen J.A."/>
        </authorList>
    </citation>
    <scope>NUCLEOTIDE SEQUENCE [LARGE SCALE GENOMIC DNA]</scope>
    <source>
        <strain>SNP6</strain>
    </source>
</reference>
<proteinExistence type="inferred from homology"/>
<dbReference type="HOGENOM" id="CLU_034178_0_1_2"/>
<dbReference type="RefSeq" id="WP_013684224.1">
    <property type="nucleotide sequence ID" value="NC_015320.1"/>
</dbReference>
<dbReference type="Pfam" id="PF01012">
    <property type="entry name" value="ETF"/>
    <property type="match status" value="1"/>
</dbReference>
<dbReference type="InterPro" id="IPR014731">
    <property type="entry name" value="ETF_asu_C"/>
</dbReference>
<dbReference type="InterPro" id="IPR001308">
    <property type="entry name" value="ETF_a/FixB"/>
</dbReference>
<dbReference type="Pfam" id="PF00766">
    <property type="entry name" value="ETF_alpha"/>
    <property type="match status" value="1"/>
</dbReference>
<gene>
    <name evidence="3" type="ordered locus">Arcve_1566</name>
</gene>
<dbReference type="OrthoDB" id="307696at2157"/>
<dbReference type="Proteomes" id="UP000008136">
    <property type="component" value="Chromosome"/>
</dbReference>
<dbReference type="GO" id="GO:0033539">
    <property type="term" value="P:fatty acid beta-oxidation using acyl-CoA dehydrogenase"/>
    <property type="evidence" value="ECO:0007669"/>
    <property type="project" value="TreeGrafter"/>
</dbReference>
<dbReference type="Gene3D" id="3.40.50.1220">
    <property type="entry name" value="TPP-binding domain"/>
    <property type="match status" value="1"/>
</dbReference>
<dbReference type="GO" id="GO:0009055">
    <property type="term" value="F:electron transfer activity"/>
    <property type="evidence" value="ECO:0007669"/>
    <property type="project" value="InterPro"/>
</dbReference>
<dbReference type="SUPFAM" id="SSF52402">
    <property type="entry name" value="Adenine nucleotide alpha hydrolases-like"/>
    <property type="match status" value="1"/>
</dbReference>
<dbReference type="SMART" id="SM00893">
    <property type="entry name" value="ETF"/>
    <property type="match status" value="1"/>
</dbReference>
<dbReference type="PANTHER" id="PTHR43153">
    <property type="entry name" value="ELECTRON TRANSFER FLAVOPROTEIN ALPHA"/>
    <property type="match status" value="1"/>
</dbReference>
<dbReference type="SUPFAM" id="SSF52467">
    <property type="entry name" value="DHS-like NAD/FAD-binding domain"/>
    <property type="match status" value="1"/>
</dbReference>
<sequence>MDVLVFAEVIENEVQDITYELVGKAKQLASELGGKAVTLVIGNPDVSNINSDVIQVDAGDPSPWHYAIVEKVYERVKPAAILFGNTSASLDVASQFAAQLGLPIATLVTEISVSDGQFVATSIAYGGKIMVDLAVKSPGVFVVNRGSFQAEDGKGEVGSVEKLSLDELGVSDGVEFVGYIKPEVEDVDISKADIVVSVGRGIGDEANIELAEELAEVLGGVVAGSRPIIDSGWLPKTRQVGRSGKTVVGKLYLALGISGATEHVEGVKAKNVIAINTDRDAPIFRIARCGAVADVLELVPVLIDKIREIKGE</sequence>
<dbReference type="InterPro" id="IPR014730">
    <property type="entry name" value="ETF_a/b_N"/>
</dbReference>
<dbReference type="STRING" id="693661.Arcve_1566"/>
<dbReference type="eggNOG" id="arCOG00447">
    <property type="taxonomic scope" value="Archaea"/>
</dbReference>
<evidence type="ECO:0000256" key="1">
    <source>
        <dbReference type="ARBA" id="ARBA00005817"/>
    </source>
</evidence>
<dbReference type="GeneID" id="10394690"/>
<dbReference type="InterPro" id="IPR029035">
    <property type="entry name" value="DHS-like_NAD/FAD-binding_dom"/>
</dbReference>
<comment type="similarity">
    <text evidence="1">Belongs to the ETF alpha-subunit/FixB family.</text>
</comment>
<organism evidence="3 4">
    <name type="scientific">Archaeoglobus veneficus (strain DSM 11195 / SNP6)</name>
    <dbReference type="NCBI Taxonomy" id="693661"/>
    <lineage>
        <taxon>Archaea</taxon>
        <taxon>Methanobacteriati</taxon>
        <taxon>Methanobacteriota</taxon>
        <taxon>Archaeoglobi</taxon>
        <taxon>Archaeoglobales</taxon>
        <taxon>Archaeoglobaceae</taxon>
        <taxon>Archaeoglobus</taxon>
    </lineage>
</organism>
<protein>
    <submittedName>
        <fullName evidence="3">Electron transfer flavoprotein alpha subunit</fullName>
    </submittedName>
</protein>
<dbReference type="Gene3D" id="3.40.50.620">
    <property type="entry name" value="HUPs"/>
    <property type="match status" value="1"/>
</dbReference>
<name>F2KPN8_ARCVS</name>
<evidence type="ECO:0000259" key="2">
    <source>
        <dbReference type="SMART" id="SM00893"/>
    </source>
</evidence>
<keyword evidence="4" id="KW-1185">Reference proteome</keyword>
<feature type="domain" description="Electron transfer flavoprotein alpha/beta-subunit N-terminal" evidence="2">
    <location>
        <begin position="3"/>
        <end position="172"/>
    </location>
</feature>
<evidence type="ECO:0000313" key="4">
    <source>
        <dbReference type="Proteomes" id="UP000008136"/>
    </source>
</evidence>
<dbReference type="KEGG" id="ave:Arcve_1566"/>
<dbReference type="AlphaFoldDB" id="F2KPN8"/>